<keyword evidence="4" id="KW-1185">Reference proteome</keyword>
<evidence type="ECO:0000313" key="4">
    <source>
        <dbReference type="Proteomes" id="UP000305067"/>
    </source>
</evidence>
<dbReference type="OrthoDB" id="37537at2759"/>
<reference evidence="3 4" key="1">
    <citation type="journal article" date="2019" name="Nat. Ecol. Evol.">
        <title>Megaphylogeny resolves global patterns of mushroom evolution.</title>
        <authorList>
            <person name="Varga T."/>
            <person name="Krizsan K."/>
            <person name="Foldi C."/>
            <person name="Dima B."/>
            <person name="Sanchez-Garcia M."/>
            <person name="Sanchez-Ramirez S."/>
            <person name="Szollosi G.J."/>
            <person name="Szarkandi J.G."/>
            <person name="Papp V."/>
            <person name="Albert L."/>
            <person name="Andreopoulos W."/>
            <person name="Angelini C."/>
            <person name="Antonin V."/>
            <person name="Barry K.W."/>
            <person name="Bougher N.L."/>
            <person name="Buchanan P."/>
            <person name="Buyck B."/>
            <person name="Bense V."/>
            <person name="Catcheside P."/>
            <person name="Chovatia M."/>
            <person name="Cooper J."/>
            <person name="Damon W."/>
            <person name="Desjardin D."/>
            <person name="Finy P."/>
            <person name="Geml J."/>
            <person name="Haridas S."/>
            <person name="Hughes K."/>
            <person name="Justo A."/>
            <person name="Karasinski D."/>
            <person name="Kautmanova I."/>
            <person name="Kiss B."/>
            <person name="Kocsube S."/>
            <person name="Kotiranta H."/>
            <person name="LaButti K.M."/>
            <person name="Lechner B.E."/>
            <person name="Liimatainen K."/>
            <person name="Lipzen A."/>
            <person name="Lukacs Z."/>
            <person name="Mihaltcheva S."/>
            <person name="Morgado L.N."/>
            <person name="Niskanen T."/>
            <person name="Noordeloos M.E."/>
            <person name="Ohm R.A."/>
            <person name="Ortiz-Santana B."/>
            <person name="Ovrebo C."/>
            <person name="Racz N."/>
            <person name="Riley R."/>
            <person name="Savchenko A."/>
            <person name="Shiryaev A."/>
            <person name="Soop K."/>
            <person name="Spirin V."/>
            <person name="Szebenyi C."/>
            <person name="Tomsovsky M."/>
            <person name="Tulloss R.E."/>
            <person name="Uehling J."/>
            <person name="Grigoriev I.V."/>
            <person name="Vagvolgyi C."/>
            <person name="Papp T."/>
            <person name="Martin F.M."/>
            <person name="Miettinen O."/>
            <person name="Hibbett D.S."/>
            <person name="Nagy L.G."/>
        </authorList>
    </citation>
    <scope>NUCLEOTIDE SEQUENCE [LARGE SCALE GENOMIC DNA]</scope>
    <source>
        <strain evidence="3 4">CBS 309.79</strain>
    </source>
</reference>
<evidence type="ECO:0000313" key="3">
    <source>
        <dbReference type="EMBL" id="TFL00305.1"/>
    </source>
</evidence>
<dbReference type="Pfam" id="PF00248">
    <property type="entry name" value="Aldo_ket_red"/>
    <property type="match status" value="1"/>
</dbReference>
<dbReference type="EMBL" id="ML178829">
    <property type="protein sequence ID" value="TFL00305.1"/>
    <property type="molecule type" value="Genomic_DNA"/>
</dbReference>
<accession>A0A5C3QE13</accession>
<protein>
    <submittedName>
        <fullName evidence="3">NADP-dependent oxidoreductase domain-containing protein</fullName>
    </submittedName>
</protein>
<dbReference type="GO" id="GO:0005737">
    <property type="term" value="C:cytoplasm"/>
    <property type="evidence" value="ECO:0007669"/>
    <property type="project" value="TreeGrafter"/>
</dbReference>
<name>A0A5C3QE13_9AGAR</name>
<gene>
    <name evidence="3" type="ORF">BDV98DRAFT_569566</name>
</gene>
<dbReference type="PANTHER" id="PTHR43625:SF78">
    <property type="entry name" value="PYRIDOXAL REDUCTASE-RELATED"/>
    <property type="match status" value="1"/>
</dbReference>
<dbReference type="PANTHER" id="PTHR43625">
    <property type="entry name" value="AFLATOXIN B1 ALDEHYDE REDUCTASE"/>
    <property type="match status" value="1"/>
</dbReference>
<dbReference type="AlphaFoldDB" id="A0A5C3QE13"/>
<evidence type="ECO:0000256" key="1">
    <source>
        <dbReference type="ARBA" id="ARBA00023002"/>
    </source>
</evidence>
<dbReference type="SUPFAM" id="SSF51430">
    <property type="entry name" value="NAD(P)-linked oxidoreductase"/>
    <property type="match status" value="1"/>
</dbReference>
<dbReference type="Gene3D" id="3.20.20.100">
    <property type="entry name" value="NADP-dependent oxidoreductase domain"/>
    <property type="match status" value="1"/>
</dbReference>
<feature type="domain" description="NADP-dependent oxidoreductase" evidence="2">
    <location>
        <begin position="15"/>
        <end position="320"/>
    </location>
</feature>
<dbReference type="GO" id="GO:0016491">
    <property type="term" value="F:oxidoreductase activity"/>
    <property type="evidence" value="ECO:0007669"/>
    <property type="project" value="UniProtKB-KW"/>
</dbReference>
<dbReference type="CDD" id="cd19077">
    <property type="entry name" value="AKR_AKR8A1-2"/>
    <property type="match status" value="1"/>
</dbReference>
<dbReference type="STRING" id="1884261.A0A5C3QE13"/>
<dbReference type="InterPro" id="IPR023210">
    <property type="entry name" value="NADP_OxRdtase_dom"/>
</dbReference>
<organism evidence="3 4">
    <name type="scientific">Pterulicium gracile</name>
    <dbReference type="NCBI Taxonomy" id="1884261"/>
    <lineage>
        <taxon>Eukaryota</taxon>
        <taxon>Fungi</taxon>
        <taxon>Dikarya</taxon>
        <taxon>Basidiomycota</taxon>
        <taxon>Agaricomycotina</taxon>
        <taxon>Agaricomycetes</taxon>
        <taxon>Agaricomycetidae</taxon>
        <taxon>Agaricales</taxon>
        <taxon>Pleurotineae</taxon>
        <taxon>Pterulaceae</taxon>
        <taxon>Pterulicium</taxon>
    </lineage>
</organism>
<dbReference type="Proteomes" id="UP000305067">
    <property type="component" value="Unassembled WGS sequence"/>
</dbReference>
<keyword evidence="1" id="KW-0560">Oxidoreductase</keyword>
<proteinExistence type="predicted"/>
<evidence type="ECO:0000259" key="2">
    <source>
        <dbReference type="Pfam" id="PF00248"/>
    </source>
</evidence>
<dbReference type="InterPro" id="IPR036812">
    <property type="entry name" value="NAD(P)_OxRdtase_dom_sf"/>
</dbReference>
<sequence>MRTYTLPTIQADVGEIGYGLMGLTWRPHPPSEEEAFKAMKAALARGCNFWNGGVFYGTPEHNSLTLLNKYFTKYPEDAAKVVLSIKGCVDLQTWLPNCSPAAVRGCVENALRWLPPSVKVIDFFEPARLDPNVSIEDTVATLAQLISEGKVKGYMLSEVGGDTIRRANAVHPVGAVELELSLWMTEIFGEESGAARVCQELTVPVVAYSPIGRGMFSGQIRSLEDIPEDDMRRHLPRFQPDALYTNLKLVDELRKYATKRRITPTQLALAWILARPRNSMIKPAPTTGTLTVIPIPGSTSEARVTENSQASDVVWTDDDEVEVSRILKEFVVVGARYPMMAAREDDD</sequence>
<dbReference type="InterPro" id="IPR050791">
    <property type="entry name" value="Aldo-Keto_reductase"/>
</dbReference>